<dbReference type="eggNOG" id="COG3593">
    <property type="taxonomic scope" value="Bacteria"/>
</dbReference>
<dbReference type="SUPFAM" id="SSF52540">
    <property type="entry name" value="P-loop containing nucleoside triphosphate hydrolases"/>
    <property type="match status" value="1"/>
</dbReference>
<keyword evidence="3" id="KW-0378">Hydrolase</keyword>
<reference evidence="3 4" key="1">
    <citation type="submission" date="2006-12" db="EMBL/GenBank/DDBJ databases">
        <title>Complete sequence of Shewanella amazonensis SB2B.</title>
        <authorList>
            <consortium name="US DOE Joint Genome Institute"/>
            <person name="Copeland A."/>
            <person name="Lucas S."/>
            <person name="Lapidus A."/>
            <person name="Barry K."/>
            <person name="Detter J.C."/>
            <person name="Glavina del Rio T."/>
            <person name="Hammon N."/>
            <person name="Israni S."/>
            <person name="Dalin E."/>
            <person name="Tice H."/>
            <person name="Pitluck S."/>
            <person name="Munk A.C."/>
            <person name="Brettin T."/>
            <person name="Bruce D."/>
            <person name="Han C."/>
            <person name="Tapia R."/>
            <person name="Gilna P."/>
            <person name="Schmutz J."/>
            <person name="Larimer F."/>
            <person name="Land M."/>
            <person name="Hauser L."/>
            <person name="Kyrpides N."/>
            <person name="Mikhailova N."/>
            <person name="Fredrickson J."/>
            <person name="Richardson P."/>
        </authorList>
    </citation>
    <scope>NUCLEOTIDE SEQUENCE [LARGE SCALE GENOMIC DNA]</scope>
    <source>
        <strain evidence="4">ATCC BAA-1098 / SB2B</strain>
    </source>
</reference>
<accession>A1S4L2</accession>
<dbReference type="Pfam" id="PF13175">
    <property type="entry name" value="AAA_15"/>
    <property type="match status" value="1"/>
</dbReference>
<dbReference type="Pfam" id="PF20469">
    <property type="entry name" value="OLD-like_TOPRIM"/>
    <property type="match status" value="1"/>
</dbReference>
<evidence type="ECO:0000259" key="2">
    <source>
        <dbReference type="Pfam" id="PF20469"/>
    </source>
</evidence>
<sequence length="603" mass="67779">MEMELSKIKISNFRSIDRIEFTLRNYTSLIGPNNAGKSTVLSAIDCFLNQIKPQLSDWRNHNYDEPVIIECLFTNLQPWESTCPGVAGIVQNNEIHLRLVASADVANSSVNVEYEAYIREEQIEGWSSGWRDLSQTIKEIASERGFNGTSWKTVSNREVIKQHLRENHPELIAAGDYIWTSEGISIKPALQQALPKCVVIPAVSKIGDDLKTTGKSPFNQLLSSVVMPAVARSEEFRGLQSAIQLLTDKMRGQSEDEFEEIRRITDLLTERLSSILDAEVIMSLNSPDFEKFINSGATLLVNDGHTTSPDNQGSGAQRALTFALLETITKMEIAQEGEQVKSTLLLFEEPELYIHPHLMRKLKSILETIGASNHWQVISTTHSPFLIDVASDPMSLVLVSRNGRGSPTELKQLQSDPFSNVENGDRERQALRATLDFHPTVCEAFFASRVVLVEGDTEVAIFKRAYEILDALEMDTSNVENTTIVSCGGKWTIPAIARLLANFEVPFRIVHDLDRKGRTDDELQVATGIDPYRANAKIDSAAPNVDKFLVEDTLEDLLWPNSRLSGKDKPYQAWNRISDLLGNVGELRDLHDFERMLRFVYEW</sequence>
<dbReference type="AlphaFoldDB" id="A1S4L2"/>
<keyword evidence="3" id="KW-0540">Nuclease</keyword>
<feature type="domain" description="OLD protein-like TOPRIM" evidence="2">
    <location>
        <begin position="445"/>
        <end position="514"/>
    </location>
</feature>
<dbReference type="InterPro" id="IPR027417">
    <property type="entry name" value="P-loop_NTPase"/>
</dbReference>
<dbReference type="OrthoDB" id="3322489at2"/>
<feature type="domain" description="Endonuclease GajA/Old nuclease/RecF-like AAA" evidence="1">
    <location>
        <begin position="3"/>
        <end position="387"/>
    </location>
</feature>
<evidence type="ECO:0000259" key="1">
    <source>
        <dbReference type="Pfam" id="PF13175"/>
    </source>
</evidence>
<dbReference type="EMBL" id="CP000507">
    <property type="protein sequence ID" value="ABL99318.1"/>
    <property type="molecule type" value="Genomic_DNA"/>
</dbReference>
<dbReference type="STRING" id="326297.Sama_1111"/>
<dbReference type="InterPro" id="IPR041685">
    <property type="entry name" value="AAA_GajA/Old/RecF-like"/>
</dbReference>
<evidence type="ECO:0000313" key="4">
    <source>
        <dbReference type="Proteomes" id="UP000009175"/>
    </source>
</evidence>
<name>A1S4L2_SHEAM</name>
<gene>
    <name evidence="3" type="ordered locus">Sama_1111</name>
</gene>
<organism evidence="3 4">
    <name type="scientific">Shewanella amazonensis (strain ATCC BAA-1098 / SB2B)</name>
    <dbReference type="NCBI Taxonomy" id="326297"/>
    <lineage>
        <taxon>Bacteria</taxon>
        <taxon>Pseudomonadati</taxon>
        <taxon>Pseudomonadota</taxon>
        <taxon>Gammaproteobacteria</taxon>
        <taxon>Alteromonadales</taxon>
        <taxon>Shewanellaceae</taxon>
        <taxon>Shewanella</taxon>
    </lineage>
</organism>
<dbReference type="PANTHER" id="PTHR43581">
    <property type="entry name" value="ATP/GTP PHOSPHATASE"/>
    <property type="match status" value="1"/>
</dbReference>
<dbReference type="KEGG" id="saz:Sama_1111"/>
<dbReference type="InterPro" id="IPR051396">
    <property type="entry name" value="Bact_Antivir_Def_Nuclease"/>
</dbReference>
<proteinExistence type="predicted"/>
<evidence type="ECO:0000313" key="3">
    <source>
        <dbReference type="EMBL" id="ABL99318.1"/>
    </source>
</evidence>
<dbReference type="CDD" id="cd01026">
    <property type="entry name" value="TOPRIM_OLD"/>
    <property type="match status" value="1"/>
</dbReference>
<dbReference type="Proteomes" id="UP000009175">
    <property type="component" value="Chromosome"/>
</dbReference>
<keyword evidence="4" id="KW-1185">Reference proteome</keyword>
<protein>
    <submittedName>
        <fullName evidence="3">ATP-dependent endonuclease of the OLD family</fullName>
    </submittedName>
</protein>
<dbReference type="InterPro" id="IPR034139">
    <property type="entry name" value="TOPRIM_OLD"/>
</dbReference>
<dbReference type="PANTHER" id="PTHR43581:SF4">
    <property type="entry name" value="ATP_GTP PHOSPHATASE"/>
    <property type="match status" value="1"/>
</dbReference>
<keyword evidence="3" id="KW-0255">Endonuclease</keyword>
<dbReference type="eggNOG" id="COG1195">
    <property type="taxonomic scope" value="Bacteria"/>
</dbReference>
<dbReference type="Gene3D" id="3.40.50.300">
    <property type="entry name" value="P-loop containing nucleotide triphosphate hydrolases"/>
    <property type="match status" value="1"/>
</dbReference>
<dbReference type="HOGENOM" id="CLU_017618_2_0_6"/>
<dbReference type="GO" id="GO:0004519">
    <property type="term" value="F:endonuclease activity"/>
    <property type="evidence" value="ECO:0007669"/>
    <property type="project" value="UniProtKB-KW"/>
</dbReference>